<organism evidence="2 3">
    <name type="scientific">Sandarakinorhabdus cyanobacteriorum</name>
    <dbReference type="NCBI Taxonomy" id="1981098"/>
    <lineage>
        <taxon>Bacteria</taxon>
        <taxon>Pseudomonadati</taxon>
        <taxon>Pseudomonadota</taxon>
        <taxon>Alphaproteobacteria</taxon>
        <taxon>Sphingomonadales</taxon>
        <taxon>Sphingosinicellaceae</taxon>
        <taxon>Sandarakinorhabdus</taxon>
    </lineage>
</organism>
<feature type="signal peptide" evidence="1">
    <location>
        <begin position="1"/>
        <end position="18"/>
    </location>
</feature>
<dbReference type="RefSeq" id="WP_094474628.1">
    <property type="nucleotide sequence ID" value="NZ_NOXT01000121.1"/>
</dbReference>
<protein>
    <submittedName>
        <fullName evidence="2">Uncharacterized protein</fullName>
    </submittedName>
</protein>
<comment type="caution">
    <text evidence="2">The sequence shown here is derived from an EMBL/GenBank/DDBJ whole genome shotgun (WGS) entry which is preliminary data.</text>
</comment>
<keyword evidence="1" id="KW-0732">Signal</keyword>
<proteinExistence type="predicted"/>
<reference evidence="2 3" key="1">
    <citation type="submission" date="2017-07" db="EMBL/GenBank/DDBJ databases">
        <title>Sandarakinorhabdus cyanobacteriorum sp. nov., a novel bacterium isolated from cyanobacterial aggregates in a eutrophic lake.</title>
        <authorList>
            <person name="Cai H."/>
        </authorList>
    </citation>
    <scope>NUCLEOTIDE SEQUENCE [LARGE SCALE GENOMIC DNA]</scope>
    <source>
        <strain evidence="2 3">TH057</strain>
    </source>
</reference>
<keyword evidence="3" id="KW-1185">Reference proteome</keyword>
<gene>
    <name evidence="2" type="ORF">CHU93_13135</name>
</gene>
<evidence type="ECO:0000313" key="2">
    <source>
        <dbReference type="EMBL" id="OYQ25670.1"/>
    </source>
</evidence>
<sequence length="225" mass="22729">MIRILPLLALIAAAPALAVPTPVTVRVISQGAKFIGTGMGGVEVTLADAATGAPLASGRIEGGTGDTAKIMPGAPRGTPQADDKTAKFDAMIDIDAPRAVLVTVKGPLKPAGVAVTASASHWLLPGQPVVGDGWVLELRGLALTARREGGQVVADVSMLCGCPIAPGTLWDESRFRLNAWVGAQAVPLKWAGQTGRFAAEVPAGASWVTAVDTLSGATSAAKISP</sequence>
<accession>A0A255YB33</accession>
<evidence type="ECO:0000256" key="1">
    <source>
        <dbReference type="SAM" id="SignalP"/>
    </source>
</evidence>
<dbReference type="Proteomes" id="UP000216991">
    <property type="component" value="Unassembled WGS sequence"/>
</dbReference>
<dbReference type="AlphaFoldDB" id="A0A255YB33"/>
<feature type="chain" id="PRO_5012761846" evidence="1">
    <location>
        <begin position="19"/>
        <end position="225"/>
    </location>
</feature>
<dbReference type="OrthoDB" id="9770889at2"/>
<dbReference type="EMBL" id="NOXT01000121">
    <property type="protein sequence ID" value="OYQ25670.1"/>
    <property type="molecule type" value="Genomic_DNA"/>
</dbReference>
<name>A0A255YB33_9SPHN</name>
<evidence type="ECO:0000313" key="3">
    <source>
        <dbReference type="Proteomes" id="UP000216991"/>
    </source>
</evidence>